<name>A0AA36CH57_9BILA</name>
<organism evidence="2 5">
    <name type="scientific">Mesorhabditis spiculigera</name>
    <dbReference type="NCBI Taxonomy" id="96644"/>
    <lineage>
        <taxon>Eukaryota</taxon>
        <taxon>Metazoa</taxon>
        <taxon>Ecdysozoa</taxon>
        <taxon>Nematoda</taxon>
        <taxon>Chromadorea</taxon>
        <taxon>Rhabditida</taxon>
        <taxon>Rhabditina</taxon>
        <taxon>Rhabditomorpha</taxon>
        <taxon>Rhabditoidea</taxon>
        <taxon>Rhabditidae</taxon>
        <taxon>Mesorhabditinae</taxon>
        <taxon>Mesorhabditis</taxon>
    </lineage>
</organism>
<feature type="transmembrane region" description="Helical" evidence="1">
    <location>
        <begin position="21"/>
        <end position="44"/>
    </location>
</feature>
<evidence type="ECO:0000313" key="3">
    <source>
        <dbReference type="EMBL" id="CAJ0568606.1"/>
    </source>
</evidence>
<keyword evidence="5" id="KW-1185">Reference proteome</keyword>
<keyword evidence="1" id="KW-0472">Membrane</keyword>
<dbReference type="EMBL" id="CATQJA010002613">
    <property type="protein sequence ID" value="CAJ0573109.1"/>
    <property type="molecule type" value="Genomic_DNA"/>
</dbReference>
<dbReference type="EMBL" id="CATQJA010001709">
    <property type="protein sequence ID" value="CAJ0568292.1"/>
    <property type="molecule type" value="Genomic_DNA"/>
</dbReference>
<evidence type="ECO:0000313" key="4">
    <source>
        <dbReference type="EMBL" id="CAJ0573109.1"/>
    </source>
</evidence>
<evidence type="ECO:0000313" key="2">
    <source>
        <dbReference type="EMBL" id="CAJ0568292.1"/>
    </source>
</evidence>
<sequence>MGFLHDFFVFLLTRIWAGMRLYYQWSNILTPITIAVCCVLFAIWKIVGSCHAPYEALKKHLEYRKTLTKMKKILEKEYTDDEWGDAKFCSAYLKFHGKYLKFLDVARRGPDGLLNRDSPYDDFIEIKIWEPAPTVINPVKDTI</sequence>
<evidence type="ECO:0000313" key="5">
    <source>
        <dbReference type="Proteomes" id="UP001177023"/>
    </source>
</evidence>
<accession>A0AA36CH57</accession>
<feature type="non-terminal residue" evidence="2">
    <location>
        <position position="143"/>
    </location>
</feature>
<dbReference type="AlphaFoldDB" id="A0AA36CH57"/>
<gene>
    <name evidence="4" type="ORF">MSPICULIGERA_LOCUS11478</name>
    <name evidence="2" type="ORF">MSPICULIGERA_LOCUS6816</name>
    <name evidence="3" type="ORF">MSPICULIGERA_LOCUS7122</name>
</gene>
<comment type="caution">
    <text evidence="2">The sequence shown here is derived from an EMBL/GenBank/DDBJ whole genome shotgun (WGS) entry which is preliminary data.</text>
</comment>
<proteinExistence type="predicted"/>
<keyword evidence="1" id="KW-1133">Transmembrane helix</keyword>
<reference evidence="2" key="1">
    <citation type="submission" date="2023-06" db="EMBL/GenBank/DDBJ databases">
        <authorList>
            <person name="Delattre M."/>
        </authorList>
    </citation>
    <scope>NUCLEOTIDE SEQUENCE</scope>
    <source>
        <strain evidence="2">AF72</strain>
    </source>
</reference>
<dbReference type="EMBL" id="CATQJA010001774">
    <property type="protein sequence ID" value="CAJ0568606.1"/>
    <property type="molecule type" value="Genomic_DNA"/>
</dbReference>
<protein>
    <submittedName>
        <fullName evidence="2">Uncharacterized protein</fullName>
    </submittedName>
</protein>
<evidence type="ECO:0000256" key="1">
    <source>
        <dbReference type="SAM" id="Phobius"/>
    </source>
</evidence>
<keyword evidence="1" id="KW-0812">Transmembrane</keyword>
<dbReference type="Proteomes" id="UP001177023">
    <property type="component" value="Unassembled WGS sequence"/>
</dbReference>